<reference evidence="6 8" key="1">
    <citation type="submission" date="2016-08" db="EMBL/GenBank/DDBJ databases">
        <authorList>
            <person name="Seilhamer J.J."/>
        </authorList>
    </citation>
    <scope>NUCLEOTIDE SEQUENCE [LARGE SCALE GENOMIC DNA]</scope>
    <source>
        <strain evidence="6 8">VC14762</strain>
    </source>
</reference>
<name>A0A1V2VT02_9BURK</name>
<comment type="similarity">
    <text evidence="2">Belongs to the histone-like protein H-NS family.</text>
</comment>
<dbReference type="Proteomes" id="UP000188543">
    <property type="component" value="Unassembled WGS sequence"/>
</dbReference>
<keyword evidence="4" id="KW-0238">DNA-binding</keyword>
<dbReference type="PANTHER" id="PTHR38097">
    <property type="match status" value="1"/>
</dbReference>
<keyword evidence="3" id="KW-0963">Cytoplasm</keyword>
<organism evidence="6 8">
    <name type="scientific">Burkholderia cenocepacia</name>
    <dbReference type="NCBI Taxonomy" id="95486"/>
    <lineage>
        <taxon>Bacteria</taxon>
        <taxon>Pseudomonadati</taxon>
        <taxon>Pseudomonadota</taxon>
        <taxon>Betaproteobacteria</taxon>
        <taxon>Burkholderiales</taxon>
        <taxon>Burkholderiaceae</taxon>
        <taxon>Burkholderia</taxon>
        <taxon>Burkholderia cepacia complex</taxon>
    </lineage>
</organism>
<feature type="domain" description="DNA-binding protein H-NS-like C-terminal" evidence="5">
    <location>
        <begin position="58"/>
        <end position="97"/>
    </location>
</feature>
<dbReference type="SUPFAM" id="SSF81273">
    <property type="entry name" value="H-NS histone-like proteins"/>
    <property type="match status" value="1"/>
</dbReference>
<sequence length="100" mass="11373">MPTYLELKAQAEQLSQQAEQARLAELDIVLAEVRARVAEYALTPEQVFGRRRSASATQVAQCRIQARYRDPKTGATWSGRGREPGWIKGKKRERFLVEQA</sequence>
<dbReference type="EMBL" id="MUTJ01000106">
    <property type="protein sequence ID" value="ONU74648.1"/>
    <property type="molecule type" value="Genomic_DNA"/>
</dbReference>
<accession>A0A1V2VT02</accession>
<evidence type="ECO:0000259" key="5">
    <source>
        <dbReference type="SMART" id="SM00528"/>
    </source>
</evidence>
<evidence type="ECO:0000313" key="7">
    <source>
        <dbReference type="EMBL" id="ONU75455.1"/>
    </source>
</evidence>
<dbReference type="InterPro" id="IPR027444">
    <property type="entry name" value="H-NS_C_dom"/>
</dbReference>
<dbReference type="OrthoDB" id="5297879at2"/>
<proteinExistence type="inferred from homology"/>
<protein>
    <submittedName>
        <fullName evidence="6">H-NS histone</fullName>
    </submittedName>
</protein>
<dbReference type="GO" id="GO:0003677">
    <property type="term" value="F:DNA binding"/>
    <property type="evidence" value="ECO:0007669"/>
    <property type="project" value="UniProtKB-KW"/>
</dbReference>
<evidence type="ECO:0000313" key="6">
    <source>
        <dbReference type="EMBL" id="ONU74648.1"/>
    </source>
</evidence>
<evidence type="ECO:0000256" key="4">
    <source>
        <dbReference type="ARBA" id="ARBA00023125"/>
    </source>
</evidence>
<dbReference type="RefSeq" id="WP_077020663.1">
    <property type="nucleotide sequence ID" value="NZ_CADETK010000008.1"/>
</dbReference>
<comment type="caution">
    <text evidence="6">The sequence shown here is derived from an EMBL/GenBank/DDBJ whole genome shotgun (WGS) entry which is preliminary data.</text>
</comment>
<dbReference type="PANTHER" id="PTHR38097:SF2">
    <property type="entry name" value="DNA-BINDING PROTEIN STPA"/>
    <property type="match status" value="1"/>
</dbReference>
<gene>
    <name evidence="7" type="ORF">A8E72_35845</name>
    <name evidence="6" type="ORF">A8E72_36320</name>
</gene>
<evidence type="ECO:0000256" key="3">
    <source>
        <dbReference type="ARBA" id="ARBA00022490"/>
    </source>
</evidence>
<evidence type="ECO:0000313" key="8">
    <source>
        <dbReference type="Proteomes" id="UP000188543"/>
    </source>
</evidence>
<evidence type="ECO:0000256" key="2">
    <source>
        <dbReference type="ARBA" id="ARBA00010610"/>
    </source>
</evidence>
<dbReference type="Gene3D" id="4.10.430.30">
    <property type="match status" value="1"/>
</dbReference>
<dbReference type="Pfam" id="PF00816">
    <property type="entry name" value="Histone_HNS"/>
    <property type="match status" value="1"/>
</dbReference>
<dbReference type="EMBL" id="MUTJ01000104">
    <property type="protein sequence ID" value="ONU75455.1"/>
    <property type="molecule type" value="Genomic_DNA"/>
</dbReference>
<dbReference type="AlphaFoldDB" id="A0A1V2VT02"/>
<dbReference type="GO" id="GO:0009295">
    <property type="term" value="C:nucleoid"/>
    <property type="evidence" value="ECO:0007669"/>
    <property type="project" value="UniProtKB-SubCell"/>
</dbReference>
<dbReference type="SMART" id="SM00528">
    <property type="entry name" value="HNS"/>
    <property type="match status" value="1"/>
</dbReference>
<evidence type="ECO:0000256" key="1">
    <source>
        <dbReference type="ARBA" id="ARBA00004453"/>
    </source>
</evidence>
<comment type="subcellular location">
    <subcellularLocation>
        <location evidence="1">Cytoplasm</location>
        <location evidence="1">Nucleoid</location>
    </subcellularLocation>
</comment>